<dbReference type="InterPro" id="IPR006121">
    <property type="entry name" value="HMA_dom"/>
</dbReference>
<evidence type="ECO:0000256" key="4">
    <source>
        <dbReference type="ARBA" id="ARBA00022723"/>
    </source>
</evidence>
<dbReference type="NCBIfam" id="TIGR01512">
    <property type="entry name" value="ATPase-IB2_Cd"/>
    <property type="match status" value="1"/>
</dbReference>
<sequence length="744" mass="77869">MTCAACANRIERSLNKLEGLEASVNFALERAEVRAAESAAGLTEQDAERAVAAVEKAGYHARIAPDPRAAAAQREADEQREQARDDAARSLARRLWICLALAVPVVALSMIPAIQFPGWQWLALVLTLPVATWGAWPFHRASWLGIRHGGIRGMSMNTLISLGITAALAWSLWSLIFGHAGMLGMRHEMGLELDRTGAQGHLYLEVAASVTVFMLAGRLAEARAKRAAGQALKSLLTLAADRAELVQADGETREIPAAELQLGDLFLVRPGTRIATDGVIVEGSSAIDTSMVTGESLPREVAAGDEVTGATLNTTGSLVVEATRVGDDTVLARMARMVDDAQSGKAAAQRLADRISSVFVPLVILLSLGTLAGWLMLGHPLAESIGPAVAVLIIACPCALGLATPMAILVGSGRGARMGILIRGPEALEHARELHQIVLDKTGTLTSGEFEIHQASVVGTVSPIDHIDAVEAIRLAASVEAHSEHPIARALVAHAQQRGYTLSEASNFRSIPGEGVIATANGHTVRVGRVRSEAGLAELAELEAQGLTSIAVEVDGTERAVLSFGDRIRPVTKRTINALRELGIEPVLVSGDSAAAVGAVATELGIPQAHAEVRPEGKLRIIQDLGPGTAMLGDGVNDAPALAASTLGIAMGGGTDAAMEAADITLVRDDLGAVVDAIRLSRAMRRTMIGNLVWAFGYNVAAIPLAALGYLSPTIAGAAMACSSLFVVLNSLRLNVFRASTMKD</sequence>
<dbReference type="PANTHER" id="PTHR43520:SF8">
    <property type="entry name" value="P-TYPE CU(+) TRANSPORTER"/>
    <property type="match status" value="1"/>
</dbReference>
<protein>
    <submittedName>
        <fullName evidence="12">Cadmium-translocating P-type ATPase</fullName>
    </submittedName>
</protein>
<dbReference type="NCBIfam" id="TIGR01511">
    <property type="entry name" value="ATPase-IB1_Cu"/>
    <property type="match status" value="1"/>
</dbReference>
<feature type="transmembrane region" description="Helical" evidence="10">
    <location>
        <begin position="358"/>
        <end position="377"/>
    </location>
</feature>
<dbReference type="InterPro" id="IPR018303">
    <property type="entry name" value="ATPase_P-typ_P_site"/>
</dbReference>
<gene>
    <name evidence="12" type="primary">cadA</name>
    <name evidence="12" type="ORF">M3D15_09305</name>
</gene>
<comment type="similarity">
    <text evidence="2 10">Belongs to the cation transport ATPase (P-type) (TC 3.A.3) family. Type IB subfamily.</text>
</comment>
<dbReference type="SFLD" id="SFLDF00027">
    <property type="entry name" value="p-type_atpase"/>
    <property type="match status" value="1"/>
</dbReference>
<evidence type="ECO:0000313" key="13">
    <source>
        <dbReference type="Proteomes" id="UP001525379"/>
    </source>
</evidence>
<dbReference type="InterPro" id="IPR023298">
    <property type="entry name" value="ATPase_P-typ_TM_dom_sf"/>
</dbReference>
<dbReference type="Gene3D" id="3.40.1110.10">
    <property type="entry name" value="Calcium-transporting ATPase, cytoplasmic domain N"/>
    <property type="match status" value="1"/>
</dbReference>
<dbReference type="SUPFAM" id="SSF55008">
    <property type="entry name" value="HMA, heavy metal-associated domain"/>
    <property type="match status" value="1"/>
</dbReference>
<dbReference type="PROSITE" id="PS00154">
    <property type="entry name" value="ATPASE_E1_E2"/>
    <property type="match status" value="1"/>
</dbReference>
<dbReference type="InterPro" id="IPR023299">
    <property type="entry name" value="ATPase_P-typ_cyto_dom_N"/>
</dbReference>
<dbReference type="PRINTS" id="PR00119">
    <property type="entry name" value="CATATPASE"/>
</dbReference>
<feature type="transmembrane region" description="Helical" evidence="10">
    <location>
        <begin position="715"/>
        <end position="736"/>
    </location>
</feature>
<evidence type="ECO:0000256" key="5">
    <source>
        <dbReference type="ARBA" id="ARBA00022741"/>
    </source>
</evidence>
<dbReference type="CDD" id="cd02094">
    <property type="entry name" value="P-type_ATPase_Cu-like"/>
    <property type="match status" value="1"/>
</dbReference>
<dbReference type="InterPro" id="IPR036163">
    <property type="entry name" value="HMA_dom_sf"/>
</dbReference>
<dbReference type="SFLD" id="SFLDG00002">
    <property type="entry name" value="C1.7:_P-type_atpase_like"/>
    <property type="match status" value="1"/>
</dbReference>
<proteinExistence type="inferred from homology"/>
<dbReference type="Pfam" id="PF00403">
    <property type="entry name" value="HMA"/>
    <property type="match status" value="1"/>
</dbReference>
<dbReference type="InterPro" id="IPR027256">
    <property type="entry name" value="P-typ_ATPase_IB"/>
</dbReference>
<evidence type="ECO:0000256" key="10">
    <source>
        <dbReference type="RuleBase" id="RU362081"/>
    </source>
</evidence>
<evidence type="ECO:0000256" key="1">
    <source>
        <dbReference type="ARBA" id="ARBA00004651"/>
    </source>
</evidence>
<feature type="transmembrane region" description="Helical" evidence="10">
    <location>
        <begin position="120"/>
        <end position="138"/>
    </location>
</feature>
<dbReference type="Pfam" id="PF00122">
    <property type="entry name" value="E1-E2_ATPase"/>
    <property type="match status" value="1"/>
</dbReference>
<dbReference type="SFLD" id="SFLDS00003">
    <property type="entry name" value="Haloacid_Dehalogenase"/>
    <property type="match status" value="1"/>
</dbReference>
<dbReference type="PROSITE" id="PS50846">
    <property type="entry name" value="HMA_2"/>
    <property type="match status" value="1"/>
</dbReference>
<keyword evidence="10" id="KW-1003">Cell membrane</keyword>
<dbReference type="InterPro" id="IPR044492">
    <property type="entry name" value="P_typ_ATPase_HD_dom"/>
</dbReference>
<evidence type="ECO:0000256" key="3">
    <source>
        <dbReference type="ARBA" id="ARBA00022692"/>
    </source>
</evidence>
<dbReference type="SUPFAM" id="SSF81665">
    <property type="entry name" value="Calcium ATPase, transmembrane domain M"/>
    <property type="match status" value="1"/>
</dbReference>
<dbReference type="SUPFAM" id="SSF81653">
    <property type="entry name" value="Calcium ATPase, transduction domain A"/>
    <property type="match status" value="1"/>
</dbReference>
<dbReference type="PANTHER" id="PTHR43520">
    <property type="entry name" value="ATP7, ISOFORM B"/>
    <property type="match status" value="1"/>
</dbReference>
<feature type="domain" description="HMA" evidence="11">
    <location>
        <begin position="1"/>
        <end position="62"/>
    </location>
</feature>
<keyword evidence="9 10" id="KW-0472">Membrane</keyword>
<dbReference type="InterPro" id="IPR036412">
    <property type="entry name" value="HAD-like_sf"/>
</dbReference>
<feature type="transmembrane region" description="Helical" evidence="10">
    <location>
        <begin position="389"/>
        <end position="410"/>
    </location>
</feature>
<dbReference type="Gene3D" id="3.30.70.100">
    <property type="match status" value="1"/>
</dbReference>
<dbReference type="CDD" id="cd00371">
    <property type="entry name" value="HMA"/>
    <property type="match status" value="1"/>
</dbReference>
<evidence type="ECO:0000256" key="6">
    <source>
        <dbReference type="ARBA" id="ARBA00022840"/>
    </source>
</evidence>
<dbReference type="Gene3D" id="3.40.50.1000">
    <property type="entry name" value="HAD superfamily/HAD-like"/>
    <property type="match status" value="1"/>
</dbReference>
<feature type="transmembrane region" description="Helical" evidence="10">
    <location>
        <begin position="159"/>
        <end position="182"/>
    </location>
</feature>
<comment type="subcellular location">
    <subcellularLocation>
        <location evidence="1">Cell membrane</location>
        <topology evidence="1">Multi-pass membrane protein</topology>
    </subcellularLocation>
</comment>
<organism evidence="12 13">
    <name type="scientific">Pseudoclavibacter albus</name>
    <dbReference type="NCBI Taxonomy" id="272241"/>
    <lineage>
        <taxon>Bacteria</taxon>
        <taxon>Bacillati</taxon>
        <taxon>Actinomycetota</taxon>
        <taxon>Actinomycetes</taxon>
        <taxon>Micrococcales</taxon>
        <taxon>Microbacteriaceae</taxon>
        <taxon>Pseudoclavibacter</taxon>
    </lineage>
</organism>
<dbReference type="Pfam" id="PF00702">
    <property type="entry name" value="Hydrolase"/>
    <property type="match status" value="1"/>
</dbReference>
<keyword evidence="7" id="KW-1278">Translocase</keyword>
<keyword evidence="8 10" id="KW-1133">Transmembrane helix</keyword>
<keyword evidence="13" id="KW-1185">Reference proteome</keyword>
<evidence type="ECO:0000313" key="12">
    <source>
        <dbReference type="EMBL" id="MCT2043519.1"/>
    </source>
</evidence>
<feature type="transmembrane region" description="Helical" evidence="10">
    <location>
        <begin position="95"/>
        <end position="114"/>
    </location>
</feature>
<evidence type="ECO:0000256" key="8">
    <source>
        <dbReference type="ARBA" id="ARBA00022989"/>
    </source>
</evidence>
<keyword evidence="4 10" id="KW-0479">Metal-binding</keyword>
<evidence type="ECO:0000259" key="11">
    <source>
        <dbReference type="PROSITE" id="PS50846"/>
    </source>
</evidence>
<feature type="transmembrane region" description="Helical" evidence="10">
    <location>
        <begin position="202"/>
        <end position="220"/>
    </location>
</feature>
<feature type="transmembrane region" description="Helical" evidence="10">
    <location>
        <begin position="689"/>
        <end position="709"/>
    </location>
</feature>
<dbReference type="InterPro" id="IPR008250">
    <property type="entry name" value="ATPase_P-typ_transduc_dom_A_sf"/>
</dbReference>
<dbReference type="SUPFAM" id="SSF56784">
    <property type="entry name" value="HAD-like"/>
    <property type="match status" value="1"/>
</dbReference>
<keyword evidence="6 10" id="KW-0067">ATP-binding</keyword>
<keyword evidence="3 10" id="KW-0812">Transmembrane</keyword>
<accession>A0ABT2HYX2</accession>
<dbReference type="Proteomes" id="UP001525379">
    <property type="component" value="Unassembled WGS sequence"/>
</dbReference>
<reference evidence="12 13" key="1">
    <citation type="submission" date="2022-04" db="EMBL/GenBank/DDBJ databases">
        <title>Human microbiome associated bacterial genomes.</title>
        <authorList>
            <person name="Sandstrom S."/>
            <person name="Salamzade R."/>
            <person name="Kalan L.R."/>
        </authorList>
    </citation>
    <scope>NUCLEOTIDE SEQUENCE [LARGE SCALE GENOMIC DNA]</scope>
    <source>
        <strain evidence="13">p3-SID1799</strain>
    </source>
</reference>
<dbReference type="InterPro" id="IPR023214">
    <property type="entry name" value="HAD_sf"/>
</dbReference>
<keyword evidence="5 10" id="KW-0547">Nucleotide-binding</keyword>
<dbReference type="InterPro" id="IPR001757">
    <property type="entry name" value="P_typ_ATPase"/>
</dbReference>
<evidence type="ECO:0000256" key="7">
    <source>
        <dbReference type="ARBA" id="ARBA00022967"/>
    </source>
</evidence>
<evidence type="ECO:0000256" key="2">
    <source>
        <dbReference type="ARBA" id="ARBA00006024"/>
    </source>
</evidence>
<dbReference type="InterPro" id="IPR059000">
    <property type="entry name" value="ATPase_P-type_domA"/>
</dbReference>
<dbReference type="NCBIfam" id="TIGR01494">
    <property type="entry name" value="ATPase_P-type"/>
    <property type="match status" value="1"/>
</dbReference>
<dbReference type="NCBIfam" id="TIGR01525">
    <property type="entry name" value="ATPase-IB_hvy"/>
    <property type="match status" value="1"/>
</dbReference>
<evidence type="ECO:0000256" key="9">
    <source>
        <dbReference type="ARBA" id="ARBA00023136"/>
    </source>
</evidence>
<dbReference type="EMBL" id="JALXSQ010000050">
    <property type="protein sequence ID" value="MCT2043519.1"/>
    <property type="molecule type" value="Genomic_DNA"/>
</dbReference>
<name>A0ABT2HYX2_9MICO</name>
<comment type="caution">
    <text evidence="12">The sequence shown here is derived from an EMBL/GenBank/DDBJ whole genome shotgun (WGS) entry which is preliminary data.</text>
</comment>
<dbReference type="Gene3D" id="2.70.150.10">
    <property type="entry name" value="Calcium-transporting ATPase, cytoplasmic transduction domain A"/>
    <property type="match status" value="1"/>
</dbReference>